<dbReference type="InterPro" id="IPR011005">
    <property type="entry name" value="Dihydropteroate_synth-like_sf"/>
</dbReference>
<evidence type="ECO:0000313" key="9">
    <source>
        <dbReference type="Proteomes" id="UP001163046"/>
    </source>
</evidence>
<protein>
    <recommendedName>
        <fullName evidence="7">Pterin-binding domain-containing protein</fullName>
    </recommendedName>
</protein>
<keyword evidence="2" id="KW-0489">Methyltransferase</keyword>
<dbReference type="SUPFAM" id="SSF51717">
    <property type="entry name" value="Dihydropteroate synthetase-like"/>
    <property type="match status" value="1"/>
</dbReference>
<feature type="non-terminal residue" evidence="8">
    <location>
        <position position="119"/>
    </location>
</feature>
<proteinExistence type="inferred from homology"/>
<evidence type="ECO:0000259" key="7">
    <source>
        <dbReference type="Pfam" id="PF00809"/>
    </source>
</evidence>
<organism evidence="8 9">
    <name type="scientific">Desmophyllum pertusum</name>
    <dbReference type="NCBI Taxonomy" id="174260"/>
    <lineage>
        <taxon>Eukaryota</taxon>
        <taxon>Metazoa</taxon>
        <taxon>Cnidaria</taxon>
        <taxon>Anthozoa</taxon>
        <taxon>Hexacorallia</taxon>
        <taxon>Scleractinia</taxon>
        <taxon>Caryophylliina</taxon>
        <taxon>Caryophylliidae</taxon>
        <taxon>Desmophyllum</taxon>
    </lineage>
</organism>
<keyword evidence="5" id="KW-0479">Metal-binding</keyword>
<dbReference type="PANTHER" id="PTHR45833">
    <property type="entry name" value="METHIONINE SYNTHASE"/>
    <property type="match status" value="1"/>
</dbReference>
<dbReference type="InterPro" id="IPR000489">
    <property type="entry name" value="Pterin-binding_dom"/>
</dbReference>
<reference evidence="8" key="1">
    <citation type="submission" date="2023-01" db="EMBL/GenBank/DDBJ databases">
        <title>Genome assembly of the deep-sea coral Lophelia pertusa.</title>
        <authorList>
            <person name="Herrera S."/>
            <person name="Cordes E."/>
        </authorList>
    </citation>
    <scope>NUCLEOTIDE SEQUENCE</scope>
    <source>
        <strain evidence="8">USNM1676648</strain>
        <tissue evidence="8">Polyp</tissue>
    </source>
</reference>
<dbReference type="EMBL" id="MU825835">
    <property type="protein sequence ID" value="KAJ7387982.1"/>
    <property type="molecule type" value="Genomic_DNA"/>
</dbReference>
<dbReference type="PANTHER" id="PTHR45833:SF1">
    <property type="entry name" value="METHIONINE SYNTHASE"/>
    <property type="match status" value="1"/>
</dbReference>
<dbReference type="GO" id="GO:0032259">
    <property type="term" value="P:methylation"/>
    <property type="evidence" value="ECO:0007669"/>
    <property type="project" value="UniProtKB-KW"/>
</dbReference>
<evidence type="ECO:0000256" key="4">
    <source>
        <dbReference type="ARBA" id="ARBA00022679"/>
    </source>
</evidence>
<dbReference type="GO" id="GO:0008705">
    <property type="term" value="F:methionine synthase activity"/>
    <property type="evidence" value="ECO:0007669"/>
    <property type="project" value="TreeGrafter"/>
</dbReference>
<evidence type="ECO:0000256" key="2">
    <source>
        <dbReference type="ARBA" id="ARBA00022603"/>
    </source>
</evidence>
<dbReference type="OrthoDB" id="261426at2759"/>
<evidence type="ECO:0000313" key="8">
    <source>
        <dbReference type="EMBL" id="KAJ7387982.1"/>
    </source>
</evidence>
<comment type="similarity">
    <text evidence="1">Belongs to the vitamin-B12 dependent methionine synthase family.</text>
</comment>
<evidence type="ECO:0000256" key="6">
    <source>
        <dbReference type="ARBA" id="ARBA00023285"/>
    </source>
</evidence>
<dbReference type="GO" id="GO:0050667">
    <property type="term" value="P:homocysteine metabolic process"/>
    <property type="evidence" value="ECO:0007669"/>
    <property type="project" value="TreeGrafter"/>
</dbReference>
<keyword evidence="9" id="KW-1185">Reference proteome</keyword>
<accession>A0A9W9ZU92</accession>
<dbReference type="GO" id="GO:0031419">
    <property type="term" value="F:cobalamin binding"/>
    <property type="evidence" value="ECO:0007669"/>
    <property type="project" value="UniProtKB-KW"/>
</dbReference>
<keyword evidence="4" id="KW-0808">Transferase</keyword>
<keyword evidence="3" id="KW-0846">Cobalamin</keyword>
<dbReference type="InterPro" id="IPR050554">
    <property type="entry name" value="Met_Synthase/Corrinoid"/>
</dbReference>
<dbReference type="Proteomes" id="UP001163046">
    <property type="component" value="Unassembled WGS sequence"/>
</dbReference>
<dbReference type="GO" id="GO:0005829">
    <property type="term" value="C:cytosol"/>
    <property type="evidence" value="ECO:0007669"/>
    <property type="project" value="TreeGrafter"/>
</dbReference>
<evidence type="ECO:0000256" key="1">
    <source>
        <dbReference type="ARBA" id="ARBA00010398"/>
    </source>
</evidence>
<feature type="domain" description="Pterin-binding" evidence="7">
    <location>
        <begin position="30"/>
        <end position="82"/>
    </location>
</feature>
<name>A0A9W9ZU92_9CNID</name>
<comment type="caution">
    <text evidence="8">The sequence shown here is derived from an EMBL/GenBank/DDBJ whole genome shotgun (WGS) entry which is preliminary data.</text>
</comment>
<evidence type="ECO:0000256" key="3">
    <source>
        <dbReference type="ARBA" id="ARBA00022628"/>
    </source>
</evidence>
<dbReference type="AlphaFoldDB" id="A0A9W9ZU92"/>
<dbReference type="Pfam" id="PF00809">
    <property type="entry name" value="Pterin_bind"/>
    <property type="match status" value="1"/>
</dbReference>
<evidence type="ECO:0000256" key="5">
    <source>
        <dbReference type="ARBA" id="ARBA00022723"/>
    </source>
</evidence>
<dbReference type="Gene3D" id="3.20.20.20">
    <property type="entry name" value="Dihydropteroate synthase-like"/>
    <property type="match status" value="1"/>
</dbReference>
<gene>
    <name evidence="8" type="ORF">OS493_040625</name>
</gene>
<dbReference type="GO" id="GO:0046653">
    <property type="term" value="P:tetrahydrofolate metabolic process"/>
    <property type="evidence" value="ECO:0007669"/>
    <property type="project" value="TreeGrafter"/>
</dbReference>
<dbReference type="GO" id="GO:0046872">
    <property type="term" value="F:metal ion binding"/>
    <property type="evidence" value="ECO:0007669"/>
    <property type="project" value="UniProtKB-KW"/>
</dbReference>
<keyword evidence="6" id="KW-0170">Cobalt</keyword>
<sequence length="119" mass="13774">MTSSLTQTFSLLRQEWRNIITMENTSLKLQELSSKLFLVLVSVEVFSNFSFSFRGMETIREAMHSVFLYHAIKAGLDMAIVNAGNLPLYDDIEPKLLQLCEDLLWNRIQILQKKCCSMH</sequence>